<comment type="caution">
    <text evidence="2">The sequence shown here is derived from an EMBL/GenBank/DDBJ whole genome shotgun (WGS) entry which is preliminary data.</text>
</comment>
<dbReference type="InParanoid" id="A0A4Q1BF94"/>
<name>A0A4Q1BF94_TREME</name>
<reference evidence="2 3" key="1">
    <citation type="submission" date="2016-06" db="EMBL/GenBank/DDBJ databases">
        <title>Evolution of pathogenesis and genome organization in the Tremellales.</title>
        <authorList>
            <person name="Cuomo C."/>
            <person name="Litvintseva A."/>
            <person name="Heitman J."/>
            <person name="Chen Y."/>
            <person name="Sun S."/>
            <person name="Springer D."/>
            <person name="Dromer F."/>
            <person name="Young S."/>
            <person name="Zeng Q."/>
            <person name="Chapman S."/>
            <person name="Gujja S."/>
            <person name="Saif S."/>
            <person name="Birren B."/>
        </authorList>
    </citation>
    <scope>NUCLEOTIDE SEQUENCE [LARGE SCALE GENOMIC DNA]</scope>
    <source>
        <strain evidence="2 3">ATCC 28783</strain>
    </source>
</reference>
<dbReference type="EMBL" id="SDIL01000188">
    <property type="protein sequence ID" value="RXK34801.1"/>
    <property type="molecule type" value="Genomic_DNA"/>
</dbReference>
<protein>
    <submittedName>
        <fullName evidence="2">Uncharacterized protein</fullName>
    </submittedName>
</protein>
<accession>A0A4Q1BF94</accession>
<evidence type="ECO:0000256" key="1">
    <source>
        <dbReference type="SAM" id="MobiDB-lite"/>
    </source>
</evidence>
<gene>
    <name evidence="2" type="ORF">M231_07936</name>
</gene>
<organism evidence="2 3">
    <name type="scientific">Tremella mesenterica</name>
    <name type="common">Jelly fungus</name>
    <dbReference type="NCBI Taxonomy" id="5217"/>
    <lineage>
        <taxon>Eukaryota</taxon>
        <taxon>Fungi</taxon>
        <taxon>Dikarya</taxon>
        <taxon>Basidiomycota</taxon>
        <taxon>Agaricomycotina</taxon>
        <taxon>Tremellomycetes</taxon>
        <taxon>Tremellales</taxon>
        <taxon>Tremellaceae</taxon>
        <taxon>Tremella</taxon>
    </lineage>
</organism>
<feature type="region of interest" description="Disordered" evidence="1">
    <location>
        <begin position="1"/>
        <end position="22"/>
    </location>
</feature>
<dbReference type="VEuPathDB" id="FungiDB:TREMEDRAFT_60576"/>
<dbReference type="AlphaFoldDB" id="A0A4Q1BF94"/>
<evidence type="ECO:0000313" key="3">
    <source>
        <dbReference type="Proteomes" id="UP000289152"/>
    </source>
</evidence>
<keyword evidence="3" id="KW-1185">Reference proteome</keyword>
<evidence type="ECO:0000313" key="2">
    <source>
        <dbReference type="EMBL" id="RXK34801.1"/>
    </source>
</evidence>
<sequence>MELPQPGHSQVPEVPPRARPSQIETDFVEASLIARVVRRLHSNTIGSAEDDGSCPRPKLSTANSSVTALQFRAGSSEWCLDVSKDFLEMAEYIRLPPEPNMRRLTSWESEIFRIAREAGVPRFYQVDHERDPMPFSTWVLECAWDMARSLEKSSKVLRYMSEHGPGSHQSPELPPTARNEYIVETQAAGNSTRPDQIQTVVEPHSMYTDVSQRHPPPYNPPTLMMTFQCDVQGTSDQEAASQQAHRLIGWQS</sequence>
<dbReference type="Proteomes" id="UP000289152">
    <property type="component" value="Unassembled WGS sequence"/>
</dbReference>
<proteinExistence type="predicted"/>